<organism evidence="2 3">
    <name type="scientific">Parasitella parasitica</name>
    <dbReference type="NCBI Taxonomy" id="35722"/>
    <lineage>
        <taxon>Eukaryota</taxon>
        <taxon>Fungi</taxon>
        <taxon>Fungi incertae sedis</taxon>
        <taxon>Mucoromycota</taxon>
        <taxon>Mucoromycotina</taxon>
        <taxon>Mucoromycetes</taxon>
        <taxon>Mucorales</taxon>
        <taxon>Mucorineae</taxon>
        <taxon>Mucoraceae</taxon>
        <taxon>Parasitella</taxon>
    </lineage>
</organism>
<evidence type="ECO:0000256" key="1">
    <source>
        <dbReference type="SAM" id="SignalP"/>
    </source>
</evidence>
<evidence type="ECO:0000313" key="2">
    <source>
        <dbReference type="EMBL" id="CEP10877.1"/>
    </source>
</evidence>
<evidence type="ECO:0000313" key="3">
    <source>
        <dbReference type="Proteomes" id="UP000054107"/>
    </source>
</evidence>
<reference evidence="2 3" key="1">
    <citation type="submission" date="2014-09" db="EMBL/GenBank/DDBJ databases">
        <authorList>
            <person name="Ellenberger Sabrina"/>
        </authorList>
    </citation>
    <scope>NUCLEOTIDE SEQUENCE [LARGE SCALE GENOMIC DNA]</scope>
    <source>
        <strain evidence="2 3">CBS 412.66</strain>
    </source>
</reference>
<dbReference type="OrthoDB" id="10526407at2759"/>
<gene>
    <name evidence="2" type="primary">PARPA_04674.1 scaffold 15556</name>
</gene>
<dbReference type="AlphaFoldDB" id="A0A0B7N0E2"/>
<feature type="chain" id="PRO_5002137726" evidence="1">
    <location>
        <begin position="21"/>
        <end position="130"/>
    </location>
</feature>
<accession>A0A0B7N0E2</accession>
<sequence>MLSKSLSISLLLAVVSSVASTVLPSVSSNAPPSVSSTAVSSAFSDSATGANDTEVEGYVQIGLYPQYNSTSIGACYLLGHRNEATTWQNLSNRNATFYTDYFCRSGSLLATNLNSTAQPLSQEYISWQFL</sequence>
<keyword evidence="3" id="KW-1185">Reference proteome</keyword>
<feature type="signal peptide" evidence="1">
    <location>
        <begin position="1"/>
        <end position="20"/>
    </location>
</feature>
<name>A0A0B7N0E2_9FUNG</name>
<dbReference type="EMBL" id="LN725587">
    <property type="protein sequence ID" value="CEP10877.1"/>
    <property type="molecule type" value="Genomic_DNA"/>
</dbReference>
<protein>
    <submittedName>
        <fullName evidence="2">Uncharacterized protein</fullName>
    </submittedName>
</protein>
<keyword evidence="1" id="KW-0732">Signal</keyword>
<dbReference type="Proteomes" id="UP000054107">
    <property type="component" value="Unassembled WGS sequence"/>
</dbReference>
<proteinExistence type="predicted"/>